<keyword evidence="10 16" id="KW-0418">Kinase</keyword>
<dbReference type="Gene3D" id="3.30.420.40">
    <property type="match status" value="2"/>
</dbReference>
<accession>A0A106BVQ2</accession>
<evidence type="ECO:0000256" key="4">
    <source>
        <dbReference type="ARBA" id="ARBA00005225"/>
    </source>
</evidence>
<evidence type="ECO:0000256" key="13">
    <source>
        <dbReference type="ARBA" id="ARBA00022993"/>
    </source>
</evidence>
<keyword evidence="13 16" id="KW-0173">Coenzyme A biosynthesis</keyword>
<organism evidence="17 18">
    <name type="scientific">Thiobacillus denitrificans</name>
    <dbReference type="NCBI Taxonomy" id="36861"/>
    <lineage>
        <taxon>Bacteria</taxon>
        <taxon>Pseudomonadati</taxon>
        <taxon>Pseudomonadota</taxon>
        <taxon>Betaproteobacteria</taxon>
        <taxon>Nitrosomonadales</taxon>
        <taxon>Thiobacillaceae</taxon>
        <taxon>Thiobacillus</taxon>
    </lineage>
</organism>
<name>A0A106BVQ2_THIDE</name>
<dbReference type="CDD" id="cd24015">
    <property type="entry name" value="ASKHA_NBD_PanK-III"/>
    <property type="match status" value="1"/>
</dbReference>
<comment type="catalytic activity">
    <reaction evidence="1 16">
        <text>(R)-pantothenate + ATP = (R)-4'-phosphopantothenate + ADP + H(+)</text>
        <dbReference type="Rhea" id="RHEA:16373"/>
        <dbReference type="ChEBI" id="CHEBI:10986"/>
        <dbReference type="ChEBI" id="CHEBI:15378"/>
        <dbReference type="ChEBI" id="CHEBI:29032"/>
        <dbReference type="ChEBI" id="CHEBI:30616"/>
        <dbReference type="ChEBI" id="CHEBI:456216"/>
        <dbReference type="EC" id="2.7.1.33"/>
    </reaction>
</comment>
<dbReference type="GO" id="GO:0005737">
    <property type="term" value="C:cytoplasm"/>
    <property type="evidence" value="ECO:0007669"/>
    <property type="project" value="UniProtKB-SubCell"/>
</dbReference>
<dbReference type="OrthoDB" id="9781305at2"/>
<keyword evidence="8 16" id="KW-0808">Transferase</keyword>
<dbReference type="RefSeq" id="WP_059751006.1">
    <property type="nucleotide sequence ID" value="NZ_LDUG01000003.1"/>
</dbReference>
<dbReference type="AlphaFoldDB" id="A0A106BVQ2"/>
<keyword evidence="18" id="KW-1185">Reference proteome</keyword>
<gene>
    <name evidence="16" type="primary">coaX</name>
    <name evidence="17" type="ORF">ABW22_00875</name>
</gene>
<dbReference type="NCBIfam" id="TIGR00671">
    <property type="entry name" value="baf"/>
    <property type="match status" value="1"/>
</dbReference>
<evidence type="ECO:0000256" key="15">
    <source>
        <dbReference type="ARBA" id="ARBA00040883"/>
    </source>
</evidence>
<keyword evidence="9 16" id="KW-0547">Nucleotide-binding</keyword>
<evidence type="ECO:0000256" key="8">
    <source>
        <dbReference type="ARBA" id="ARBA00022679"/>
    </source>
</evidence>
<keyword evidence="12 16" id="KW-0630">Potassium</keyword>
<comment type="cofactor">
    <cofactor evidence="16">
        <name>NH4(+)</name>
        <dbReference type="ChEBI" id="CHEBI:28938"/>
    </cofactor>
    <cofactor evidence="16">
        <name>K(+)</name>
        <dbReference type="ChEBI" id="CHEBI:29103"/>
    </cofactor>
    <text evidence="16">A monovalent cation. Ammonium or potassium.</text>
</comment>
<dbReference type="SUPFAM" id="SSF53067">
    <property type="entry name" value="Actin-like ATPase domain"/>
    <property type="match status" value="2"/>
</dbReference>
<dbReference type="GO" id="GO:0005524">
    <property type="term" value="F:ATP binding"/>
    <property type="evidence" value="ECO:0007669"/>
    <property type="project" value="UniProtKB-UniRule"/>
</dbReference>
<dbReference type="EMBL" id="LDUG01000003">
    <property type="protein sequence ID" value="KVW99520.1"/>
    <property type="molecule type" value="Genomic_DNA"/>
</dbReference>
<keyword evidence="7 16" id="KW-0963">Cytoplasm</keyword>
<evidence type="ECO:0000256" key="5">
    <source>
        <dbReference type="ARBA" id="ARBA00011738"/>
    </source>
</evidence>
<comment type="caution">
    <text evidence="17">The sequence shown here is derived from an EMBL/GenBank/DDBJ whole genome shotgun (WGS) entry which is preliminary data.</text>
</comment>
<keyword evidence="11 16" id="KW-0067">ATP-binding</keyword>
<comment type="similarity">
    <text evidence="14 16">Belongs to the type III pantothenate kinase family.</text>
</comment>
<dbReference type="PANTHER" id="PTHR34265:SF1">
    <property type="entry name" value="TYPE III PANTOTHENATE KINASE"/>
    <property type="match status" value="1"/>
</dbReference>
<comment type="cofactor">
    <cofactor evidence="2">
        <name>K(+)</name>
        <dbReference type="ChEBI" id="CHEBI:29103"/>
    </cofactor>
</comment>
<feature type="binding site" evidence="16">
    <location>
        <position position="172"/>
    </location>
    <ligand>
        <name>substrate</name>
    </ligand>
</feature>
<dbReference type="PANTHER" id="PTHR34265">
    <property type="entry name" value="TYPE III PANTOTHENATE KINASE"/>
    <property type="match status" value="1"/>
</dbReference>
<evidence type="ECO:0000256" key="2">
    <source>
        <dbReference type="ARBA" id="ARBA00001958"/>
    </source>
</evidence>
<dbReference type="GO" id="GO:0015937">
    <property type="term" value="P:coenzyme A biosynthetic process"/>
    <property type="evidence" value="ECO:0007669"/>
    <property type="project" value="UniProtKB-UniRule"/>
</dbReference>
<feature type="active site" description="Proton acceptor" evidence="16">
    <location>
        <position position="99"/>
    </location>
</feature>
<dbReference type="Proteomes" id="UP000064243">
    <property type="component" value="Unassembled WGS sequence"/>
</dbReference>
<evidence type="ECO:0000256" key="9">
    <source>
        <dbReference type="ARBA" id="ARBA00022741"/>
    </source>
</evidence>
<evidence type="ECO:0000256" key="1">
    <source>
        <dbReference type="ARBA" id="ARBA00001206"/>
    </source>
</evidence>
<dbReference type="HAMAP" id="MF_01274">
    <property type="entry name" value="Pantothen_kinase_3"/>
    <property type="match status" value="1"/>
</dbReference>
<evidence type="ECO:0000256" key="10">
    <source>
        <dbReference type="ARBA" id="ARBA00022777"/>
    </source>
</evidence>
<evidence type="ECO:0000256" key="3">
    <source>
        <dbReference type="ARBA" id="ARBA00004496"/>
    </source>
</evidence>
<evidence type="ECO:0000313" key="18">
    <source>
        <dbReference type="Proteomes" id="UP000064243"/>
    </source>
</evidence>
<feature type="binding site" evidence="16">
    <location>
        <position position="90"/>
    </location>
    <ligand>
        <name>substrate</name>
    </ligand>
</feature>
<proteinExistence type="inferred from homology"/>
<evidence type="ECO:0000313" key="17">
    <source>
        <dbReference type="EMBL" id="KVW99520.1"/>
    </source>
</evidence>
<evidence type="ECO:0000256" key="14">
    <source>
        <dbReference type="ARBA" id="ARBA00038036"/>
    </source>
</evidence>
<comment type="subunit">
    <text evidence="5 16">Homodimer.</text>
</comment>
<dbReference type="UniPathway" id="UPA00241">
    <property type="reaction ID" value="UER00352"/>
</dbReference>
<dbReference type="InterPro" id="IPR043129">
    <property type="entry name" value="ATPase_NBD"/>
</dbReference>
<reference evidence="17 18" key="1">
    <citation type="journal article" date="2015" name="Appl. Environ. Microbiol.">
        <title>Aerobic and Anaerobic Thiosulfate Oxidation by a Cold-Adapted, Subglacial Chemoautotroph.</title>
        <authorList>
            <person name="Harrold Z.R."/>
            <person name="Skidmore M.L."/>
            <person name="Hamilton T.L."/>
            <person name="Desch L."/>
            <person name="Amada K."/>
            <person name="van Gelder W."/>
            <person name="Glover K."/>
            <person name="Roden E.E."/>
            <person name="Boyd E.S."/>
        </authorList>
    </citation>
    <scope>NUCLEOTIDE SEQUENCE [LARGE SCALE GENOMIC DNA]</scope>
    <source>
        <strain evidence="17 18">RG</strain>
    </source>
</reference>
<dbReference type="InterPro" id="IPR004619">
    <property type="entry name" value="Type_III_PanK"/>
</dbReference>
<feature type="binding site" evidence="16">
    <location>
        <begin position="97"/>
        <end position="100"/>
    </location>
    <ligand>
        <name>substrate</name>
    </ligand>
</feature>
<evidence type="ECO:0000256" key="7">
    <source>
        <dbReference type="ARBA" id="ARBA00022490"/>
    </source>
</evidence>
<evidence type="ECO:0000256" key="11">
    <source>
        <dbReference type="ARBA" id="ARBA00022840"/>
    </source>
</evidence>
<dbReference type="EC" id="2.7.1.33" evidence="6 16"/>
<comment type="function">
    <text evidence="16">Catalyzes the phosphorylation of pantothenate (Pan), the first step in CoA biosynthesis.</text>
</comment>
<protein>
    <recommendedName>
        <fullName evidence="15 16">Type III pantothenate kinase</fullName>
        <ecNumber evidence="6 16">2.7.1.33</ecNumber>
    </recommendedName>
    <alternativeName>
        <fullName evidence="16">PanK-III</fullName>
    </alternativeName>
    <alternativeName>
        <fullName evidence="16">Pantothenic acid kinase</fullName>
    </alternativeName>
</protein>
<comment type="caution">
    <text evidence="16">Lacks conserved residue(s) required for the propagation of feature annotation.</text>
</comment>
<dbReference type="PATRIC" id="fig|36861.3.peg.1902"/>
<feature type="binding site" evidence="16">
    <location>
        <begin position="9"/>
        <end position="16"/>
    </location>
    <ligand>
        <name>ATP</name>
        <dbReference type="ChEBI" id="CHEBI:30616"/>
    </ligand>
</feature>
<dbReference type="GO" id="GO:0004594">
    <property type="term" value="F:pantothenate kinase activity"/>
    <property type="evidence" value="ECO:0007669"/>
    <property type="project" value="UniProtKB-UniRule"/>
</dbReference>
<feature type="binding site" evidence="16">
    <location>
        <position position="122"/>
    </location>
    <ligand>
        <name>ATP</name>
        <dbReference type="ChEBI" id="CHEBI:30616"/>
    </ligand>
</feature>
<comment type="pathway">
    <text evidence="4 16">Cofactor biosynthesis; coenzyme A biosynthesis; CoA from (R)-pantothenate: step 1/5.</text>
</comment>
<evidence type="ECO:0000256" key="6">
    <source>
        <dbReference type="ARBA" id="ARBA00012102"/>
    </source>
</evidence>
<dbReference type="Pfam" id="PF03309">
    <property type="entry name" value="Pan_kinase"/>
    <property type="match status" value="1"/>
</dbReference>
<evidence type="ECO:0000256" key="16">
    <source>
        <dbReference type="HAMAP-Rule" id="MF_01274"/>
    </source>
</evidence>
<sequence length="244" mass="25715">MNRRRLLIDAGNTCLKWAVVEDKQWRAQGRSDYADWAALTVQLTAGTPCFIASVASTAQEQRLAALLGAAGISAHWLAAEADLAGVKNSYLNPLQLGVDRWMGLIAARGRTREPVLVVSVGTAMTVDALSADGVFLGGVIVPGIRLMRQALQQGTALIAETMGHWQAFPRSTADAVESGIVAALCGAIQQQHARLVEASGSAPQCLLTGGDASMVLPHLALPAEQVPALVLEGVDCVARERMAR</sequence>
<evidence type="ECO:0000256" key="12">
    <source>
        <dbReference type="ARBA" id="ARBA00022958"/>
    </source>
</evidence>
<comment type="subcellular location">
    <subcellularLocation>
        <location evidence="3 16">Cytoplasm</location>
    </subcellularLocation>
</comment>